<reference evidence="2" key="1">
    <citation type="submission" date="2021-02" db="EMBL/GenBank/DDBJ databases">
        <authorList>
            <person name="Nowell W R."/>
        </authorList>
    </citation>
    <scope>NUCLEOTIDE SEQUENCE</scope>
</reference>
<keyword evidence="1" id="KW-1133">Transmembrane helix</keyword>
<feature type="transmembrane region" description="Helical" evidence="1">
    <location>
        <begin position="44"/>
        <end position="65"/>
    </location>
</feature>
<evidence type="ECO:0000313" key="3">
    <source>
        <dbReference type="EMBL" id="CAF4793122.1"/>
    </source>
</evidence>
<evidence type="ECO:0000313" key="5">
    <source>
        <dbReference type="Proteomes" id="UP000663855"/>
    </source>
</evidence>
<comment type="caution">
    <text evidence="2">The sequence shown here is derived from an EMBL/GenBank/DDBJ whole genome shotgun (WGS) entry which is preliminary data.</text>
</comment>
<name>A0A815Z8T2_9BILA</name>
<dbReference type="EMBL" id="CAJOBI010146730">
    <property type="protein sequence ID" value="CAF4793122.1"/>
    <property type="molecule type" value="Genomic_DNA"/>
</dbReference>
<keyword evidence="1" id="KW-0812">Transmembrane</keyword>
<organism evidence="2 5">
    <name type="scientific">Rotaria magnacalcarata</name>
    <dbReference type="NCBI Taxonomy" id="392030"/>
    <lineage>
        <taxon>Eukaryota</taxon>
        <taxon>Metazoa</taxon>
        <taxon>Spiralia</taxon>
        <taxon>Gnathifera</taxon>
        <taxon>Rotifera</taxon>
        <taxon>Eurotatoria</taxon>
        <taxon>Bdelloidea</taxon>
        <taxon>Philodinida</taxon>
        <taxon>Philodinidae</taxon>
        <taxon>Rotaria</taxon>
    </lineage>
</organism>
<sequence>MFLDLVTDAGHYFDRTIVLAVIYRLNRCNANDITVLKFFLQNTATITAAVLPVILFSSVLSYNIVQSEIWLAMNETEIDETTYDDWRDSTIMTLTRPSNFFTLRAQ</sequence>
<evidence type="ECO:0000313" key="4">
    <source>
        <dbReference type="EMBL" id="CAF5049607.1"/>
    </source>
</evidence>
<dbReference type="AlphaFoldDB" id="A0A815Z8T2"/>
<dbReference type="Proteomes" id="UP000681967">
    <property type="component" value="Unassembled WGS sequence"/>
</dbReference>
<dbReference type="Proteomes" id="UP000676336">
    <property type="component" value="Unassembled WGS sequence"/>
</dbReference>
<protein>
    <submittedName>
        <fullName evidence="2">Uncharacterized protein</fullName>
    </submittedName>
</protein>
<proteinExistence type="predicted"/>
<gene>
    <name evidence="4" type="ORF">BYL167_LOCUS57905</name>
    <name evidence="2" type="ORF">CJN711_LOCUS33005</name>
    <name evidence="3" type="ORF">SMN809_LOCUS46846</name>
</gene>
<keyword evidence="1" id="KW-0472">Membrane</keyword>
<dbReference type="EMBL" id="CAJNOV010015917">
    <property type="protein sequence ID" value="CAF1581262.1"/>
    <property type="molecule type" value="Genomic_DNA"/>
</dbReference>
<dbReference type="EMBL" id="CAJOBH010225751">
    <property type="protein sequence ID" value="CAF5049607.1"/>
    <property type="molecule type" value="Genomic_DNA"/>
</dbReference>
<dbReference type="Proteomes" id="UP000663855">
    <property type="component" value="Unassembled WGS sequence"/>
</dbReference>
<evidence type="ECO:0000256" key="1">
    <source>
        <dbReference type="SAM" id="Phobius"/>
    </source>
</evidence>
<accession>A0A815Z8T2</accession>
<evidence type="ECO:0000313" key="2">
    <source>
        <dbReference type="EMBL" id="CAF1581262.1"/>
    </source>
</evidence>